<feature type="domain" description="HTH merR-type" evidence="5">
    <location>
        <begin position="4"/>
        <end position="72"/>
    </location>
</feature>
<keyword evidence="1" id="KW-0678">Repressor</keyword>
<dbReference type="InterPro" id="IPR009061">
    <property type="entry name" value="DNA-bd_dom_put_sf"/>
</dbReference>
<dbReference type="AlphaFoldDB" id="A0A1I0J8H1"/>
<dbReference type="SMART" id="SM00422">
    <property type="entry name" value="HTH_MERR"/>
    <property type="match status" value="1"/>
</dbReference>
<dbReference type="InterPro" id="IPR000551">
    <property type="entry name" value="MerR-type_HTH_dom"/>
</dbReference>
<sequence length="265" mass="30727">MSTYYKIGEIAALYGISTDILRYYEELGILVPRRAPNGYRIYRTEDLWCLNVIRDLRDLGFSMDQIRSYIENRSVGSTLELFQQELCLIDQQIARLQELRDNIITRRETIAQAVRLPLGTISLKTLPGRPCHRIMQSYETDEEMDVLIKQLVAFEPDRQYIIGNNQMGSFLNLSDALDGRCQQYEAVFLLHPEGEHSIEAGTYLSVCYSGSFRQTRRFVPQLLQYTRDHGMAACEPLLELLWIDNHTTKHVEEQVTELQLKVELA</sequence>
<dbReference type="Proteomes" id="UP000198508">
    <property type="component" value="Unassembled WGS sequence"/>
</dbReference>
<dbReference type="InterPro" id="IPR011256">
    <property type="entry name" value="Reg_factor_effector_dom_sf"/>
</dbReference>
<dbReference type="PRINTS" id="PR00040">
    <property type="entry name" value="HTHMERR"/>
</dbReference>
<dbReference type="STRING" id="460384.SAMN05216313_12760"/>
<dbReference type="PANTHER" id="PTHR30204">
    <property type="entry name" value="REDOX-CYCLING DRUG-SENSING TRANSCRIPTIONAL ACTIVATOR SOXR"/>
    <property type="match status" value="1"/>
</dbReference>
<evidence type="ECO:0000313" key="6">
    <source>
        <dbReference type="EMBL" id="SEU06209.1"/>
    </source>
</evidence>
<keyword evidence="4" id="KW-0804">Transcription</keyword>
<dbReference type="GO" id="GO:0003700">
    <property type="term" value="F:DNA-binding transcription factor activity"/>
    <property type="evidence" value="ECO:0007669"/>
    <property type="project" value="InterPro"/>
</dbReference>
<dbReference type="CDD" id="cd00592">
    <property type="entry name" value="HTH_MerR-like"/>
    <property type="match status" value="1"/>
</dbReference>
<dbReference type="SUPFAM" id="SSF46955">
    <property type="entry name" value="Putative DNA-binding domain"/>
    <property type="match status" value="1"/>
</dbReference>
<organism evidence="6 7">
    <name type="scientific">Enterocloster lavalensis</name>
    <dbReference type="NCBI Taxonomy" id="460384"/>
    <lineage>
        <taxon>Bacteria</taxon>
        <taxon>Bacillati</taxon>
        <taxon>Bacillota</taxon>
        <taxon>Clostridia</taxon>
        <taxon>Lachnospirales</taxon>
        <taxon>Lachnospiraceae</taxon>
        <taxon>Enterocloster</taxon>
    </lineage>
</organism>
<name>A0A1I0J8H1_9FIRM</name>
<dbReference type="PROSITE" id="PS50937">
    <property type="entry name" value="HTH_MERR_2"/>
    <property type="match status" value="1"/>
</dbReference>
<keyword evidence="7" id="KW-1185">Reference proteome</keyword>
<gene>
    <name evidence="6" type="ORF">SAMN05216313_12760</name>
</gene>
<keyword evidence="3 6" id="KW-0238">DNA-binding</keyword>
<dbReference type="GO" id="GO:0003677">
    <property type="term" value="F:DNA binding"/>
    <property type="evidence" value="ECO:0007669"/>
    <property type="project" value="UniProtKB-KW"/>
</dbReference>
<dbReference type="Gene3D" id="1.10.1660.10">
    <property type="match status" value="1"/>
</dbReference>
<dbReference type="EMBL" id="FOIM01000027">
    <property type="protein sequence ID" value="SEU06209.1"/>
    <property type="molecule type" value="Genomic_DNA"/>
</dbReference>
<evidence type="ECO:0000256" key="3">
    <source>
        <dbReference type="ARBA" id="ARBA00023125"/>
    </source>
</evidence>
<accession>A0A1I0J8H1</accession>
<evidence type="ECO:0000259" key="5">
    <source>
        <dbReference type="PROSITE" id="PS50937"/>
    </source>
</evidence>
<evidence type="ECO:0000256" key="1">
    <source>
        <dbReference type="ARBA" id="ARBA00022491"/>
    </source>
</evidence>
<evidence type="ECO:0000256" key="4">
    <source>
        <dbReference type="ARBA" id="ARBA00023163"/>
    </source>
</evidence>
<proteinExistence type="predicted"/>
<evidence type="ECO:0000256" key="2">
    <source>
        <dbReference type="ARBA" id="ARBA00023015"/>
    </source>
</evidence>
<dbReference type="Gene3D" id="3.20.80.10">
    <property type="entry name" value="Regulatory factor, effector binding domain"/>
    <property type="match status" value="1"/>
</dbReference>
<dbReference type="GeneID" id="93280988"/>
<dbReference type="PANTHER" id="PTHR30204:SF69">
    <property type="entry name" value="MERR-FAMILY TRANSCRIPTIONAL REGULATOR"/>
    <property type="match status" value="1"/>
</dbReference>
<protein>
    <submittedName>
        <fullName evidence="6">DNA-binding transcriptional regulator, MerR family</fullName>
    </submittedName>
</protein>
<keyword evidence="2" id="KW-0805">Transcription regulation</keyword>
<dbReference type="SUPFAM" id="SSF55136">
    <property type="entry name" value="Probable bacterial effector-binding domain"/>
    <property type="match status" value="1"/>
</dbReference>
<dbReference type="InterPro" id="IPR047057">
    <property type="entry name" value="MerR_fam"/>
</dbReference>
<reference evidence="7" key="1">
    <citation type="submission" date="2016-10" db="EMBL/GenBank/DDBJ databases">
        <authorList>
            <person name="Varghese N."/>
            <person name="Submissions S."/>
        </authorList>
    </citation>
    <scope>NUCLEOTIDE SEQUENCE [LARGE SCALE GENOMIC DNA]</scope>
    <source>
        <strain evidence="7">NLAE-zl-G277</strain>
    </source>
</reference>
<dbReference type="Pfam" id="PF13411">
    <property type="entry name" value="MerR_1"/>
    <property type="match status" value="1"/>
</dbReference>
<evidence type="ECO:0000313" key="7">
    <source>
        <dbReference type="Proteomes" id="UP000198508"/>
    </source>
</evidence>
<dbReference type="RefSeq" id="WP_092368521.1">
    <property type="nucleotide sequence ID" value="NZ_FOIM01000027.1"/>
</dbReference>